<dbReference type="Gene3D" id="1.10.357.10">
    <property type="entry name" value="Tetracycline Repressor, domain 2"/>
    <property type="match status" value="1"/>
</dbReference>
<dbReference type="GO" id="GO:0003700">
    <property type="term" value="F:DNA-binding transcription factor activity"/>
    <property type="evidence" value="ECO:0007669"/>
    <property type="project" value="TreeGrafter"/>
</dbReference>
<accession>A0A840NKJ8</accession>
<evidence type="ECO:0000256" key="1">
    <source>
        <dbReference type="ARBA" id="ARBA00023015"/>
    </source>
</evidence>
<sequence length="198" mass="21216">MSSGVRKRSRELLRAELAKAAADYIADVGLENTTVADIAGEIGVSRATFHRYFHSKEDAIVAAVRATRISAADCVRTADASTGDSVWATVRRAFDPVVDAINADAAALRKRAHLIESAAPVRARLASLNDVEREELTSALLDWVPDVLQAQAVAGATVLAFELAWTVWSTDENADFGPALDRAFEAITAVATLRLDPL</sequence>
<gene>
    <name evidence="6" type="ORF">BJ969_003643</name>
</gene>
<evidence type="ECO:0000256" key="2">
    <source>
        <dbReference type="ARBA" id="ARBA00023125"/>
    </source>
</evidence>
<evidence type="ECO:0000313" key="7">
    <source>
        <dbReference type="Proteomes" id="UP000580474"/>
    </source>
</evidence>
<dbReference type="RefSeq" id="WP_184480224.1">
    <property type="nucleotide sequence ID" value="NZ_JACHIV010000001.1"/>
</dbReference>
<dbReference type="InterPro" id="IPR009057">
    <property type="entry name" value="Homeodomain-like_sf"/>
</dbReference>
<feature type="domain" description="HTH tetR-type" evidence="5">
    <location>
        <begin position="11"/>
        <end position="71"/>
    </location>
</feature>
<organism evidence="6 7">
    <name type="scientific">Saccharopolyspora gloriosae</name>
    <dbReference type="NCBI Taxonomy" id="455344"/>
    <lineage>
        <taxon>Bacteria</taxon>
        <taxon>Bacillati</taxon>
        <taxon>Actinomycetota</taxon>
        <taxon>Actinomycetes</taxon>
        <taxon>Pseudonocardiales</taxon>
        <taxon>Pseudonocardiaceae</taxon>
        <taxon>Saccharopolyspora</taxon>
    </lineage>
</organism>
<dbReference type="AlphaFoldDB" id="A0A840NKJ8"/>
<name>A0A840NKJ8_9PSEU</name>
<dbReference type="Pfam" id="PF00440">
    <property type="entry name" value="TetR_N"/>
    <property type="match status" value="1"/>
</dbReference>
<keyword evidence="7" id="KW-1185">Reference proteome</keyword>
<dbReference type="PRINTS" id="PR00455">
    <property type="entry name" value="HTHTETR"/>
</dbReference>
<dbReference type="Proteomes" id="UP000580474">
    <property type="component" value="Unassembled WGS sequence"/>
</dbReference>
<dbReference type="InterPro" id="IPR001647">
    <property type="entry name" value="HTH_TetR"/>
</dbReference>
<dbReference type="EMBL" id="JACHIV010000001">
    <property type="protein sequence ID" value="MBB5070555.1"/>
    <property type="molecule type" value="Genomic_DNA"/>
</dbReference>
<dbReference type="GO" id="GO:0000976">
    <property type="term" value="F:transcription cis-regulatory region binding"/>
    <property type="evidence" value="ECO:0007669"/>
    <property type="project" value="TreeGrafter"/>
</dbReference>
<evidence type="ECO:0000256" key="3">
    <source>
        <dbReference type="ARBA" id="ARBA00023163"/>
    </source>
</evidence>
<feature type="DNA-binding region" description="H-T-H motif" evidence="4">
    <location>
        <begin position="34"/>
        <end position="53"/>
    </location>
</feature>
<protein>
    <submittedName>
        <fullName evidence="6">AcrR family transcriptional regulator</fullName>
    </submittedName>
</protein>
<evidence type="ECO:0000256" key="4">
    <source>
        <dbReference type="PROSITE-ProRule" id="PRU00335"/>
    </source>
</evidence>
<reference evidence="6 7" key="1">
    <citation type="submission" date="2020-08" db="EMBL/GenBank/DDBJ databases">
        <title>Sequencing the genomes of 1000 actinobacteria strains.</title>
        <authorList>
            <person name="Klenk H.-P."/>
        </authorList>
    </citation>
    <scope>NUCLEOTIDE SEQUENCE [LARGE SCALE GENOMIC DNA]</scope>
    <source>
        <strain evidence="6 7">DSM 45582</strain>
    </source>
</reference>
<dbReference type="PROSITE" id="PS01081">
    <property type="entry name" value="HTH_TETR_1"/>
    <property type="match status" value="1"/>
</dbReference>
<dbReference type="PROSITE" id="PS50977">
    <property type="entry name" value="HTH_TETR_2"/>
    <property type="match status" value="1"/>
</dbReference>
<dbReference type="InterPro" id="IPR050109">
    <property type="entry name" value="HTH-type_TetR-like_transc_reg"/>
</dbReference>
<evidence type="ECO:0000313" key="6">
    <source>
        <dbReference type="EMBL" id="MBB5070555.1"/>
    </source>
</evidence>
<comment type="caution">
    <text evidence="6">The sequence shown here is derived from an EMBL/GenBank/DDBJ whole genome shotgun (WGS) entry which is preliminary data.</text>
</comment>
<keyword evidence="2 4" id="KW-0238">DNA-binding</keyword>
<dbReference type="PANTHER" id="PTHR30055">
    <property type="entry name" value="HTH-TYPE TRANSCRIPTIONAL REGULATOR RUTR"/>
    <property type="match status" value="1"/>
</dbReference>
<keyword evidence="1" id="KW-0805">Transcription regulation</keyword>
<keyword evidence="3" id="KW-0804">Transcription</keyword>
<evidence type="ECO:0000259" key="5">
    <source>
        <dbReference type="PROSITE" id="PS50977"/>
    </source>
</evidence>
<dbReference type="PANTHER" id="PTHR30055:SF238">
    <property type="entry name" value="MYCOFACTOCIN BIOSYNTHESIS TRANSCRIPTIONAL REGULATOR MFTR-RELATED"/>
    <property type="match status" value="1"/>
</dbReference>
<proteinExistence type="predicted"/>
<dbReference type="SUPFAM" id="SSF46689">
    <property type="entry name" value="Homeodomain-like"/>
    <property type="match status" value="1"/>
</dbReference>
<dbReference type="InterPro" id="IPR023772">
    <property type="entry name" value="DNA-bd_HTH_TetR-type_CS"/>
</dbReference>